<evidence type="ECO:0000256" key="7">
    <source>
        <dbReference type="ARBA" id="ARBA00022833"/>
    </source>
</evidence>
<evidence type="ECO:0000256" key="13">
    <source>
        <dbReference type="ARBA" id="ARBA00031985"/>
    </source>
</evidence>
<reference evidence="19" key="2">
    <citation type="submission" date="2020-02" db="EMBL/GenBank/DDBJ databases">
        <authorList>
            <consortium name="NCBI Pathogen Detection Project"/>
        </authorList>
    </citation>
    <scope>NUCLEOTIDE SEQUENCE</scope>
    <source>
        <strain evidence="19">MA.BM_SE06/8</strain>
    </source>
</reference>
<dbReference type="GO" id="GO:0003917">
    <property type="term" value="F:DNA topoisomerase type I (single strand cut, ATP-independent) activity"/>
    <property type="evidence" value="ECO:0007669"/>
    <property type="project" value="UniProtKB-EC"/>
</dbReference>
<evidence type="ECO:0000256" key="4">
    <source>
        <dbReference type="ARBA" id="ARBA00022723"/>
    </source>
</evidence>
<keyword evidence="11 19" id="KW-0413">Isomerase</keyword>
<dbReference type="Gene3D" id="3.30.65.10">
    <property type="entry name" value="Bacterial Topoisomerase I, domain 1"/>
    <property type="match status" value="1"/>
</dbReference>
<dbReference type="PROSITE" id="PS00396">
    <property type="entry name" value="TOPO_IA_1"/>
    <property type="match status" value="1"/>
</dbReference>
<dbReference type="CDD" id="cd00186">
    <property type="entry name" value="TOP1Ac"/>
    <property type="match status" value="1"/>
</dbReference>
<evidence type="ECO:0000256" key="6">
    <source>
        <dbReference type="ARBA" id="ARBA00022771"/>
    </source>
</evidence>
<dbReference type="InterPro" id="IPR013825">
    <property type="entry name" value="Topo_IA_cen_sub2"/>
</dbReference>
<dbReference type="InterPro" id="IPR006171">
    <property type="entry name" value="TOPRIM_dom"/>
</dbReference>
<feature type="domain" description="Toprim" evidence="17">
    <location>
        <begin position="1"/>
        <end position="133"/>
    </location>
</feature>
<dbReference type="Gene3D" id="2.70.20.10">
    <property type="entry name" value="Topoisomerase I, domain 3"/>
    <property type="match status" value="1"/>
</dbReference>
<accession>A0A763VWC2</accession>
<reference evidence="19" key="1">
    <citation type="journal article" date="2018" name="Genome Biol.">
        <title>SKESA: strategic k-mer extension for scrupulous assemblies.</title>
        <authorList>
            <person name="Souvorov A."/>
            <person name="Agarwala R."/>
            <person name="Lipman D.J."/>
        </authorList>
    </citation>
    <scope>NUCLEOTIDE SEQUENCE</scope>
    <source>
        <strain evidence="19">MA.BM_SE06/8</strain>
    </source>
</reference>
<keyword evidence="4" id="KW-0479">Metal-binding</keyword>
<dbReference type="InterPro" id="IPR034144">
    <property type="entry name" value="TOPRIM_TopoIII"/>
</dbReference>
<dbReference type="InterPro" id="IPR005738">
    <property type="entry name" value="TopoIII"/>
</dbReference>
<dbReference type="PANTHER" id="PTHR11390">
    <property type="entry name" value="PROKARYOTIC DNA TOPOISOMERASE"/>
    <property type="match status" value="1"/>
</dbReference>
<keyword evidence="8" id="KW-0460">Magnesium</keyword>
<dbReference type="InterPro" id="IPR003602">
    <property type="entry name" value="Topo_IA_DNA-bd_dom"/>
</dbReference>
<dbReference type="SUPFAM" id="SSF57783">
    <property type="entry name" value="Zinc beta-ribbon"/>
    <property type="match status" value="1"/>
</dbReference>
<evidence type="ECO:0000256" key="15">
    <source>
        <dbReference type="ARBA" id="ARBA00032877"/>
    </source>
</evidence>
<keyword evidence="6" id="KW-0863">Zinc-finger</keyword>
<dbReference type="InterPro" id="IPR023405">
    <property type="entry name" value="Topo_IA_core_domain"/>
</dbReference>
<dbReference type="GO" id="GO:0003677">
    <property type="term" value="F:DNA binding"/>
    <property type="evidence" value="ECO:0007669"/>
    <property type="project" value="UniProtKB-KW"/>
</dbReference>
<dbReference type="GO" id="GO:0006281">
    <property type="term" value="P:DNA repair"/>
    <property type="evidence" value="ECO:0007669"/>
    <property type="project" value="TreeGrafter"/>
</dbReference>
<name>A0A763VWC2_SALER</name>
<dbReference type="InterPro" id="IPR023406">
    <property type="entry name" value="Topo_IA_AS"/>
</dbReference>
<dbReference type="Pfam" id="PF01131">
    <property type="entry name" value="Topoisom_bac"/>
    <property type="match status" value="1"/>
</dbReference>
<evidence type="ECO:0000256" key="11">
    <source>
        <dbReference type="ARBA" id="ARBA00023235"/>
    </source>
</evidence>
<evidence type="ECO:0000256" key="16">
    <source>
        <dbReference type="SAM" id="MobiDB-lite"/>
    </source>
</evidence>
<dbReference type="InterPro" id="IPR013826">
    <property type="entry name" value="Topo_IA_cen_sub3"/>
</dbReference>
<organism evidence="19">
    <name type="scientific">Salmonella enterica</name>
    <name type="common">Salmonella choleraesuis</name>
    <dbReference type="NCBI Taxonomy" id="28901"/>
    <lineage>
        <taxon>Bacteria</taxon>
        <taxon>Pseudomonadati</taxon>
        <taxon>Pseudomonadota</taxon>
        <taxon>Gammaproteobacteria</taxon>
        <taxon>Enterobacterales</taxon>
        <taxon>Enterobacteriaceae</taxon>
        <taxon>Salmonella</taxon>
    </lineage>
</organism>
<dbReference type="AlphaFoldDB" id="A0A763VWC2"/>
<evidence type="ECO:0000256" key="14">
    <source>
        <dbReference type="ARBA" id="ARBA00032235"/>
    </source>
</evidence>
<dbReference type="Pfam" id="PF01396">
    <property type="entry name" value="Zn_ribbon_Top1"/>
    <property type="match status" value="1"/>
</dbReference>
<dbReference type="GO" id="GO:0043597">
    <property type="term" value="C:cytoplasmic replication fork"/>
    <property type="evidence" value="ECO:0007669"/>
    <property type="project" value="TreeGrafter"/>
</dbReference>
<keyword evidence="7" id="KW-0862">Zinc</keyword>
<proteinExistence type="inferred from homology"/>
<dbReference type="NCBIfam" id="NF005829">
    <property type="entry name" value="PRK07726.1"/>
    <property type="match status" value="1"/>
</dbReference>
<dbReference type="Gene3D" id="1.10.290.10">
    <property type="entry name" value="Topoisomerase I, domain 4"/>
    <property type="match status" value="1"/>
</dbReference>
<dbReference type="InterPro" id="IPR003601">
    <property type="entry name" value="Topo_IA_2"/>
</dbReference>
<dbReference type="GO" id="GO:0006265">
    <property type="term" value="P:DNA topological change"/>
    <property type="evidence" value="ECO:0007669"/>
    <property type="project" value="InterPro"/>
</dbReference>
<dbReference type="SMART" id="SM00436">
    <property type="entry name" value="TOP1Bc"/>
    <property type="match status" value="1"/>
</dbReference>
<evidence type="ECO:0000256" key="12">
    <source>
        <dbReference type="ARBA" id="ARBA00030003"/>
    </source>
</evidence>
<evidence type="ECO:0000256" key="2">
    <source>
        <dbReference type="ARBA" id="ARBA00009446"/>
    </source>
</evidence>
<evidence type="ECO:0000256" key="5">
    <source>
        <dbReference type="ARBA" id="ARBA00022737"/>
    </source>
</evidence>
<evidence type="ECO:0000256" key="9">
    <source>
        <dbReference type="ARBA" id="ARBA00023029"/>
    </source>
</evidence>
<dbReference type="InterPro" id="IPR013498">
    <property type="entry name" value="Topo_IA_Znf"/>
</dbReference>
<dbReference type="Gene3D" id="1.10.460.10">
    <property type="entry name" value="Topoisomerase I, domain 2"/>
    <property type="match status" value="1"/>
</dbReference>
<dbReference type="PRINTS" id="PR00417">
    <property type="entry name" value="PRTPISMRASEI"/>
</dbReference>
<evidence type="ECO:0000256" key="10">
    <source>
        <dbReference type="ARBA" id="ARBA00023125"/>
    </source>
</evidence>
<dbReference type="NCBIfam" id="TIGR01056">
    <property type="entry name" value="topB"/>
    <property type="match status" value="1"/>
</dbReference>
<evidence type="ECO:0000259" key="18">
    <source>
        <dbReference type="PROSITE" id="PS52039"/>
    </source>
</evidence>
<keyword evidence="5" id="KW-0677">Repeat</keyword>
<comment type="caution">
    <text evidence="19">The sequence shown here is derived from an EMBL/GenBank/DDBJ whole genome shotgun (WGS) entry which is preliminary data.</text>
</comment>
<dbReference type="CDD" id="cd03362">
    <property type="entry name" value="TOPRIM_TopoIA_TopoIII"/>
    <property type="match status" value="1"/>
</dbReference>
<sequence>MRLFICEKPSQGRDLAGVLGATRRGDGYLSGQGVVVTWAVGHLLETAPPEAYGQQYAGQWTINSLPILPSPWQVVVKKETRDQFKVIEKLLKQVDDVVIATDADREGEVIARELLDYCGWNGPVQRLWLSALDETSIRAALSDLRPGAETLGMYYAGLGRARADWLVGMNLTRLYTLLAADTGYHGMVSVGRVQTPTLALVVRRDREIAAFVPRPYWQVKAMLSAGGVTFLAQWVPAKVYTDEEKRCVHKNIAQQVAQLCRQAGASRVTECETKREKASAPLAYSLGTLQQDCGRLWNMSPQQVLDTAQSLYEKHKATTYPRTDCGYLPESMREDIPAVLGAIRKTDPDISSLLSQLDTGFVSVIWNDKKITAHHGIIPTRNAVQLSAMTETERQVYLLIRRNYLAQFLPLHESDMTRLSLDIGGQLFRTSGRVEVVKGWKVLFEKEQDEQKEGDDEATVPLPVLRKDDTCAVTGAEVVQLMTRPPAHYTFATLIKAMMNAASYVTDLTLRKVLKDNAGLGTEATRAGIIDLLLKREFIVRKGSQLRATELACDIIDALPVQLTDPGMTALWEQALDEVAAGRMQLDDFLQRQMSWTRQLVSAGSQQKVNLRVPPSPPCPVCGGKMRQRKGDRGAFWGCLRYPECKGVIGHTGAKSGARRQSRGRAKSVKS</sequence>
<protein>
    <recommendedName>
        <fullName evidence="3">DNA topoisomerase</fullName>
        <ecNumber evidence="3">5.6.2.1</ecNumber>
    </recommendedName>
    <alternativeName>
        <fullName evidence="15">Omega-protein</fullName>
    </alternativeName>
    <alternativeName>
        <fullName evidence="14">Relaxing enzyme</fullName>
    </alternativeName>
    <alternativeName>
        <fullName evidence="12">Swivelase</fullName>
    </alternativeName>
    <alternativeName>
        <fullName evidence="13">Untwisting enzyme</fullName>
    </alternativeName>
</protein>
<dbReference type="PROSITE" id="PS52039">
    <property type="entry name" value="TOPO_IA_2"/>
    <property type="match status" value="1"/>
</dbReference>
<comment type="similarity">
    <text evidence="2">Belongs to the type IA topoisomerase family.</text>
</comment>
<dbReference type="SUPFAM" id="SSF56712">
    <property type="entry name" value="Prokaryotic type I DNA topoisomerase"/>
    <property type="match status" value="1"/>
</dbReference>
<dbReference type="EC" id="5.6.2.1" evidence="3"/>
<evidence type="ECO:0000313" key="19">
    <source>
        <dbReference type="EMBL" id="HAG4654627.1"/>
    </source>
</evidence>
<keyword evidence="10" id="KW-0238">DNA-binding</keyword>
<feature type="compositionally biased region" description="Basic residues" evidence="16">
    <location>
        <begin position="657"/>
        <end position="671"/>
    </location>
</feature>
<dbReference type="EMBL" id="DAAYKZ010000032">
    <property type="protein sequence ID" value="HAG4654627.1"/>
    <property type="molecule type" value="Genomic_DNA"/>
</dbReference>
<feature type="domain" description="Topo IA-type catalytic" evidence="18">
    <location>
        <begin position="150"/>
        <end position="601"/>
    </location>
</feature>
<comment type="catalytic activity">
    <reaction evidence="1">
        <text>ATP-independent breakage of single-stranded DNA, followed by passage and rejoining.</text>
        <dbReference type="EC" id="5.6.2.1"/>
    </reaction>
</comment>
<evidence type="ECO:0000256" key="3">
    <source>
        <dbReference type="ARBA" id="ARBA00012891"/>
    </source>
</evidence>
<dbReference type="SMART" id="SM00437">
    <property type="entry name" value="TOP1Ac"/>
    <property type="match status" value="1"/>
</dbReference>
<keyword evidence="9" id="KW-0799">Topoisomerase</keyword>
<dbReference type="Pfam" id="PF01751">
    <property type="entry name" value="Toprim"/>
    <property type="match status" value="1"/>
</dbReference>
<dbReference type="PANTHER" id="PTHR11390:SF21">
    <property type="entry name" value="DNA TOPOISOMERASE 3-ALPHA"/>
    <property type="match status" value="1"/>
</dbReference>
<dbReference type="GO" id="GO:0008270">
    <property type="term" value="F:zinc ion binding"/>
    <property type="evidence" value="ECO:0007669"/>
    <property type="project" value="UniProtKB-KW"/>
</dbReference>
<dbReference type="InterPro" id="IPR000380">
    <property type="entry name" value="Topo_IA"/>
</dbReference>
<feature type="region of interest" description="Disordered" evidence="16">
    <location>
        <begin position="651"/>
        <end position="671"/>
    </location>
</feature>
<dbReference type="InterPro" id="IPR013497">
    <property type="entry name" value="Topo_IA_cen"/>
</dbReference>
<evidence type="ECO:0000259" key="17">
    <source>
        <dbReference type="PROSITE" id="PS50880"/>
    </source>
</evidence>
<dbReference type="SMART" id="SM00493">
    <property type="entry name" value="TOPRIM"/>
    <property type="match status" value="1"/>
</dbReference>
<gene>
    <name evidence="19" type="ORF">G8382_004605</name>
</gene>
<dbReference type="PROSITE" id="PS50880">
    <property type="entry name" value="TOPRIM"/>
    <property type="match status" value="1"/>
</dbReference>
<dbReference type="Gene3D" id="3.40.50.140">
    <property type="match status" value="1"/>
</dbReference>
<dbReference type="GO" id="GO:0006310">
    <property type="term" value="P:DNA recombination"/>
    <property type="evidence" value="ECO:0007669"/>
    <property type="project" value="TreeGrafter"/>
</dbReference>
<dbReference type="InterPro" id="IPR013824">
    <property type="entry name" value="Topo_IA_cen_sub1"/>
</dbReference>
<evidence type="ECO:0000256" key="8">
    <source>
        <dbReference type="ARBA" id="ARBA00022842"/>
    </source>
</evidence>
<evidence type="ECO:0000256" key="1">
    <source>
        <dbReference type="ARBA" id="ARBA00000213"/>
    </source>
</evidence>